<evidence type="ECO:0000256" key="5">
    <source>
        <dbReference type="ARBA" id="ARBA00023242"/>
    </source>
</evidence>
<dbReference type="InterPro" id="IPR001138">
    <property type="entry name" value="Zn2Cys6_DnaBD"/>
</dbReference>
<dbReference type="HOGENOM" id="CLU_011354_0_0_1"/>
<feature type="compositionally biased region" description="Polar residues" evidence="6">
    <location>
        <begin position="701"/>
        <end position="715"/>
    </location>
</feature>
<evidence type="ECO:0000259" key="7">
    <source>
        <dbReference type="PROSITE" id="PS50048"/>
    </source>
</evidence>
<dbReference type="PROSITE" id="PS00463">
    <property type="entry name" value="ZN2_CY6_FUNGAL_1"/>
    <property type="match status" value="1"/>
</dbReference>
<evidence type="ECO:0000256" key="3">
    <source>
        <dbReference type="ARBA" id="ARBA00023015"/>
    </source>
</evidence>
<dbReference type="CDD" id="cd12148">
    <property type="entry name" value="fungal_TF_MHR"/>
    <property type="match status" value="1"/>
</dbReference>
<dbReference type="GO" id="GO:0006351">
    <property type="term" value="P:DNA-templated transcription"/>
    <property type="evidence" value="ECO:0007669"/>
    <property type="project" value="InterPro"/>
</dbReference>
<dbReference type="PANTHER" id="PTHR47338:SF5">
    <property type="entry name" value="ZN(II)2CYS6 TRANSCRIPTION FACTOR (EUROFUNG)"/>
    <property type="match status" value="1"/>
</dbReference>
<organism evidence="8 9">
    <name type="scientific">Punctularia strigosozonata (strain HHB-11173)</name>
    <name type="common">White-rot fungus</name>
    <dbReference type="NCBI Taxonomy" id="741275"/>
    <lineage>
        <taxon>Eukaryota</taxon>
        <taxon>Fungi</taxon>
        <taxon>Dikarya</taxon>
        <taxon>Basidiomycota</taxon>
        <taxon>Agaricomycotina</taxon>
        <taxon>Agaricomycetes</taxon>
        <taxon>Corticiales</taxon>
        <taxon>Punctulariaceae</taxon>
        <taxon>Punctularia</taxon>
    </lineage>
</organism>
<evidence type="ECO:0000256" key="2">
    <source>
        <dbReference type="ARBA" id="ARBA00022723"/>
    </source>
</evidence>
<feature type="region of interest" description="Disordered" evidence="6">
    <location>
        <begin position="110"/>
        <end position="188"/>
    </location>
</feature>
<keyword evidence="9" id="KW-1185">Reference proteome</keyword>
<keyword evidence="2" id="KW-0479">Metal-binding</keyword>
<sequence>MDPPRDPPTEAARTSRSSPAAVRDVVRQPETAPAWSSRSAVSLDLGINTSDASFRVPKRKRLAKACNACHKSKRRCDGYEPCGNCYFASKECVYTDASGAPVSAPFGRPLGREAVPGPSGASTSPITATPASSASPMGIPGPGPGSAKKQRGTSRPTDTSPPGTEHAGRKPYHGSDKQVAGPHNHSSGIHPSLARELINLFFAHSHPQCLIIHRPSFDESLRRGSVPHYLLLAILALASIHSKHPAVRTNPPRCAGRQFARDAKTMMFDDEGRLIVESNLATAQALCLLEMHTYVSHPDFLAGRKYHTLAMHILDSLGFLEERPDNQSNGDPLEIELGRRTFWLIYLLDLLAFIYIKAPTPDFSRRTHIPLPVDETSFDFASTALPEYLDTLPTPNQQQCSEFGHLLRIVHIKWRLEHDLRELSGARDPRTTQGALAMGRQAVEAWAASVPLNLVYSNENLQMQMAMFETGSNGGAWCYCLMHVMHASCVISLDIAFRRHTPVPITQWAVDQIFTIINAVGQRARNSVLLAFALWSLSQYYGENHPILAQWSAHFQELWELKIDALAASMHRQSQLDESGRAGQTELPQPHPAPHLDPSLINPAAAQYGGGQGRRESTLAPRPHRGTSMPPIAGPSSSRDADVGRVRGGMSAMEQQLHSRRGAVPIEPINVTRPSLPSLRDSGLLTVSPRPSQRQEPPGSQPQNPRQPGASTQGEQFADLGLNSVIAN</sequence>
<dbReference type="InterPro" id="IPR050815">
    <property type="entry name" value="TF_fung"/>
</dbReference>
<name>R7S0S4_PUNST</name>
<dbReference type="EMBL" id="JH687558">
    <property type="protein sequence ID" value="EIN03808.1"/>
    <property type="molecule type" value="Genomic_DNA"/>
</dbReference>
<dbReference type="InterPro" id="IPR036864">
    <property type="entry name" value="Zn2-C6_fun-type_DNA-bd_sf"/>
</dbReference>
<dbReference type="GO" id="GO:0000981">
    <property type="term" value="F:DNA-binding transcription factor activity, RNA polymerase II-specific"/>
    <property type="evidence" value="ECO:0007669"/>
    <property type="project" value="InterPro"/>
</dbReference>
<dbReference type="RefSeq" id="XP_007388866.1">
    <property type="nucleotide sequence ID" value="XM_007388804.1"/>
</dbReference>
<evidence type="ECO:0000313" key="8">
    <source>
        <dbReference type="EMBL" id="EIN03808.1"/>
    </source>
</evidence>
<evidence type="ECO:0000256" key="1">
    <source>
        <dbReference type="ARBA" id="ARBA00004123"/>
    </source>
</evidence>
<dbReference type="Pfam" id="PF04082">
    <property type="entry name" value="Fungal_trans"/>
    <property type="match status" value="1"/>
</dbReference>
<keyword evidence="5" id="KW-0539">Nucleus</keyword>
<dbReference type="OMA" id="SKPCTYT"/>
<accession>R7S0S4</accession>
<dbReference type="KEGG" id="psq:PUNSTDRAFT_139113"/>
<dbReference type="SMART" id="SM00066">
    <property type="entry name" value="GAL4"/>
    <property type="match status" value="1"/>
</dbReference>
<proteinExistence type="predicted"/>
<feature type="compositionally biased region" description="Low complexity" evidence="6">
    <location>
        <begin position="118"/>
        <end position="138"/>
    </location>
</feature>
<dbReference type="OrthoDB" id="2123952at2759"/>
<gene>
    <name evidence="8" type="ORF">PUNSTDRAFT_139113</name>
</gene>
<dbReference type="GO" id="GO:0003677">
    <property type="term" value="F:DNA binding"/>
    <property type="evidence" value="ECO:0007669"/>
    <property type="project" value="InterPro"/>
</dbReference>
<dbReference type="Proteomes" id="UP000054196">
    <property type="component" value="Unassembled WGS sequence"/>
</dbReference>
<evidence type="ECO:0000313" key="9">
    <source>
        <dbReference type="Proteomes" id="UP000054196"/>
    </source>
</evidence>
<feature type="region of interest" description="Disordered" evidence="6">
    <location>
        <begin position="572"/>
        <end position="728"/>
    </location>
</feature>
<feature type="region of interest" description="Disordered" evidence="6">
    <location>
        <begin position="1"/>
        <end position="39"/>
    </location>
</feature>
<dbReference type="PROSITE" id="PS50048">
    <property type="entry name" value="ZN2_CY6_FUNGAL_2"/>
    <property type="match status" value="1"/>
</dbReference>
<evidence type="ECO:0000256" key="4">
    <source>
        <dbReference type="ARBA" id="ARBA00023163"/>
    </source>
</evidence>
<keyword evidence="4" id="KW-0804">Transcription</keyword>
<protein>
    <recommendedName>
        <fullName evidence="7">Zn(2)-C6 fungal-type domain-containing protein</fullName>
    </recommendedName>
</protein>
<feature type="compositionally biased region" description="Polar residues" evidence="6">
    <location>
        <begin position="153"/>
        <end position="162"/>
    </location>
</feature>
<dbReference type="Gene3D" id="4.10.240.10">
    <property type="entry name" value="Zn(2)-C6 fungal-type DNA-binding domain"/>
    <property type="match status" value="1"/>
</dbReference>
<dbReference type="GO" id="GO:0008270">
    <property type="term" value="F:zinc ion binding"/>
    <property type="evidence" value="ECO:0007669"/>
    <property type="project" value="InterPro"/>
</dbReference>
<evidence type="ECO:0000256" key="6">
    <source>
        <dbReference type="SAM" id="MobiDB-lite"/>
    </source>
</evidence>
<reference evidence="9" key="1">
    <citation type="journal article" date="2012" name="Science">
        <title>The Paleozoic origin of enzymatic lignin decomposition reconstructed from 31 fungal genomes.</title>
        <authorList>
            <person name="Floudas D."/>
            <person name="Binder M."/>
            <person name="Riley R."/>
            <person name="Barry K."/>
            <person name="Blanchette R.A."/>
            <person name="Henrissat B."/>
            <person name="Martinez A.T."/>
            <person name="Otillar R."/>
            <person name="Spatafora J.W."/>
            <person name="Yadav J.S."/>
            <person name="Aerts A."/>
            <person name="Benoit I."/>
            <person name="Boyd A."/>
            <person name="Carlson A."/>
            <person name="Copeland A."/>
            <person name="Coutinho P.M."/>
            <person name="de Vries R.P."/>
            <person name="Ferreira P."/>
            <person name="Findley K."/>
            <person name="Foster B."/>
            <person name="Gaskell J."/>
            <person name="Glotzer D."/>
            <person name="Gorecki P."/>
            <person name="Heitman J."/>
            <person name="Hesse C."/>
            <person name="Hori C."/>
            <person name="Igarashi K."/>
            <person name="Jurgens J.A."/>
            <person name="Kallen N."/>
            <person name="Kersten P."/>
            <person name="Kohler A."/>
            <person name="Kuees U."/>
            <person name="Kumar T.K.A."/>
            <person name="Kuo A."/>
            <person name="LaButti K."/>
            <person name="Larrondo L.F."/>
            <person name="Lindquist E."/>
            <person name="Ling A."/>
            <person name="Lombard V."/>
            <person name="Lucas S."/>
            <person name="Lundell T."/>
            <person name="Martin R."/>
            <person name="McLaughlin D.J."/>
            <person name="Morgenstern I."/>
            <person name="Morin E."/>
            <person name="Murat C."/>
            <person name="Nagy L.G."/>
            <person name="Nolan M."/>
            <person name="Ohm R.A."/>
            <person name="Patyshakuliyeva A."/>
            <person name="Rokas A."/>
            <person name="Ruiz-Duenas F.J."/>
            <person name="Sabat G."/>
            <person name="Salamov A."/>
            <person name="Samejima M."/>
            <person name="Schmutz J."/>
            <person name="Slot J.C."/>
            <person name="St John F."/>
            <person name="Stenlid J."/>
            <person name="Sun H."/>
            <person name="Sun S."/>
            <person name="Syed K."/>
            <person name="Tsang A."/>
            <person name="Wiebenga A."/>
            <person name="Young D."/>
            <person name="Pisabarro A."/>
            <person name="Eastwood D.C."/>
            <person name="Martin F."/>
            <person name="Cullen D."/>
            <person name="Grigoriev I.V."/>
            <person name="Hibbett D.S."/>
        </authorList>
    </citation>
    <scope>NUCLEOTIDE SEQUENCE [LARGE SCALE GENOMIC DNA]</scope>
    <source>
        <strain evidence="9">HHB-11173 SS5</strain>
    </source>
</reference>
<dbReference type="InterPro" id="IPR007219">
    <property type="entry name" value="XnlR_reg_dom"/>
</dbReference>
<dbReference type="SUPFAM" id="SSF57701">
    <property type="entry name" value="Zn2/Cys6 DNA-binding domain"/>
    <property type="match status" value="1"/>
</dbReference>
<dbReference type="AlphaFoldDB" id="R7S0S4"/>
<dbReference type="GeneID" id="18880238"/>
<dbReference type="CDD" id="cd00067">
    <property type="entry name" value="GAL4"/>
    <property type="match status" value="1"/>
</dbReference>
<dbReference type="Pfam" id="PF00172">
    <property type="entry name" value="Zn_clus"/>
    <property type="match status" value="1"/>
</dbReference>
<dbReference type="GO" id="GO:0005634">
    <property type="term" value="C:nucleus"/>
    <property type="evidence" value="ECO:0007669"/>
    <property type="project" value="UniProtKB-SubCell"/>
</dbReference>
<comment type="subcellular location">
    <subcellularLocation>
        <location evidence="1">Nucleus</location>
    </subcellularLocation>
</comment>
<keyword evidence="3" id="KW-0805">Transcription regulation</keyword>
<dbReference type="PANTHER" id="PTHR47338">
    <property type="entry name" value="ZN(II)2CYS6 TRANSCRIPTION FACTOR (EUROFUNG)-RELATED"/>
    <property type="match status" value="1"/>
</dbReference>
<feature type="domain" description="Zn(2)-C6 fungal-type" evidence="7">
    <location>
        <begin position="65"/>
        <end position="94"/>
    </location>
</feature>
<dbReference type="eggNOG" id="ENOG502S24A">
    <property type="taxonomic scope" value="Eukaryota"/>
</dbReference>